<dbReference type="Pfam" id="PF00078">
    <property type="entry name" value="RVT_1"/>
    <property type="match status" value="1"/>
</dbReference>
<keyword evidence="4" id="KW-0808">Transferase</keyword>
<dbReference type="EMBL" id="CP016619">
    <property type="protein sequence ID" value="ANY84485.1"/>
    <property type="molecule type" value="Genomic_DNA"/>
</dbReference>
<dbReference type="AlphaFoldDB" id="A0A1B2EWY5"/>
<feature type="domain" description="Reverse transcriptase" evidence="3">
    <location>
        <begin position="81"/>
        <end position="322"/>
    </location>
</feature>
<keyword evidence="4" id="KW-0548">Nucleotidyltransferase</keyword>
<keyword evidence="4" id="KW-0614">Plasmid</keyword>
<dbReference type="PANTHER" id="PTHR34047:SF8">
    <property type="entry name" value="PROTEIN YKFC"/>
    <property type="match status" value="1"/>
</dbReference>
<evidence type="ECO:0000256" key="2">
    <source>
        <dbReference type="SAM" id="MobiDB-lite"/>
    </source>
</evidence>
<dbReference type="InterPro" id="IPR013597">
    <property type="entry name" value="Mat_intron_G2"/>
</dbReference>
<dbReference type="CDD" id="cd01651">
    <property type="entry name" value="RT_G2_intron"/>
    <property type="match status" value="1"/>
</dbReference>
<dbReference type="Gene3D" id="3.10.10.10">
    <property type="entry name" value="HIV Type 1 Reverse Transcriptase, subunit A, domain 1"/>
    <property type="match status" value="1"/>
</dbReference>
<proteinExistence type="inferred from homology"/>
<dbReference type="GO" id="GO:0003964">
    <property type="term" value="F:RNA-directed DNA polymerase activity"/>
    <property type="evidence" value="ECO:0007669"/>
    <property type="project" value="UniProtKB-KW"/>
</dbReference>
<dbReference type="PROSITE" id="PS50878">
    <property type="entry name" value="RT_POL"/>
    <property type="match status" value="1"/>
</dbReference>
<protein>
    <submittedName>
        <fullName evidence="4">Group II intron reverse transcriptase/maturase</fullName>
    </submittedName>
</protein>
<dbReference type="InterPro" id="IPR051083">
    <property type="entry name" value="GrpII_Intron_Splice-Mob/Def"/>
</dbReference>
<keyword evidence="4" id="KW-0695">RNA-directed DNA polymerase</keyword>
<gene>
    <name evidence="4" type="ORF">BB934_40545</name>
</gene>
<comment type="similarity">
    <text evidence="1">Belongs to the bacterial reverse transcriptase family.</text>
</comment>
<dbReference type="KEGG" id="moc:BB934_40545"/>
<feature type="compositionally biased region" description="Basic and acidic residues" evidence="2">
    <location>
        <begin position="215"/>
        <end position="229"/>
    </location>
</feature>
<geneLocation type="plasmid" evidence="4">
    <name>unnamed2</name>
</geneLocation>
<dbReference type="InterPro" id="IPR043128">
    <property type="entry name" value="Rev_trsase/Diguanyl_cyclase"/>
</dbReference>
<sequence length="446" mass="50702">MWRLGNLSTPKSVQKLQTALHAKAKAEAGYRFYALYDKISREDILAHAYAQCRSNKGAPGGDGQDFADIEAYGVERWLGELALALRQETYRPDPIRRVFIPKANGKLRPLGISTVRDRVCMTAAMLVLDPIFEADLPPELYAYRTGRNAQQAVIEVEELLFRGHPDVVDADLADYFGSIPHAELMTSVARRIVDRRVLHLIRGWLDCPVEETDTRGRTTRTTEARDQRRGIPQGSPLSPLLANLYMRRFVLGWKKLGLEHSLGSRIVTYADDLVILCRKGKAEEALHRLREIMGKLKLTVNEEKTRICKVPEGEFDFLGYTFGRMYSARTGQARLAQRPSKKSIRRAVEKIHALTARAGTWQETTVLVGKLNRTLRGWANYFSVGTVNPAYRALDTYTAVRLRRWLRSKHKLRRRKGGAYPLSHLYGHFGLVRLSRLGHDVPWVKA</sequence>
<feature type="region of interest" description="Disordered" evidence="2">
    <location>
        <begin position="215"/>
        <end position="234"/>
    </location>
</feature>
<dbReference type="PANTHER" id="PTHR34047">
    <property type="entry name" value="NUCLEAR INTRON MATURASE 1, MITOCHONDRIAL-RELATED"/>
    <property type="match status" value="1"/>
</dbReference>
<dbReference type="NCBIfam" id="TIGR04416">
    <property type="entry name" value="group_II_RT_mat"/>
    <property type="match status" value="1"/>
</dbReference>
<name>A0A1B2EWY5_9HYPH</name>
<evidence type="ECO:0000259" key="3">
    <source>
        <dbReference type="PROSITE" id="PS50878"/>
    </source>
</evidence>
<reference evidence="4" key="1">
    <citation type="submission" date="2016-07" db="EMBL/GenBank/DDBJ databases">
        <title>Microvirga ossetica sp. nov. a new species of rhizobia isolated from root nodules of the legume species Vicia alpestris Steven originated from North Ossetia region in the Caucasus.</title>
        <authorList>
            <person name="Safronova V.I."/>
            <person name="Kuznetsova I.G."/>
            <person name="Sazanova A.L."/>
            <person name="Belimov A."/>
            <person name="Andronov E."/>
            <person name="Osledkin Y.S."/>
            <person name="Onishchuk O.P."/>
            <person name="Kurchak O.N."/>
            <person name="Shaposhnikov A.I."/>
            <person name="Willems A."/>
            <person name="Tikhonovich I.A."/>
        </authorList>
    </citation>
    <scope>NUCLEOTIDE SEQUENCE [LARGE SCALE GENOMIC DNA]</scope>
    <source>
        <strain evidence="4">V5/3M</strain>
        <plasmid evidence="4">unnamed2</plasmid>
    </source>
</reference>
<dbReference type="Gene3D" id="3.30.70.270">
    <property type="match status" value="1"/>
</dbReference>
<evidence type="ECO:0000313" key="4">
    <source>
        <dbReference type="EMBL" id="ANY84485.1"/>
    </source>
</evidence>
<accession>A0A1B2EWY5</accession>
<dbReference type="Pfam" id="PF08388">
    <property type="entry name" value="GIIM"/>
    <property type="match status" value="1"/>
</dbReference>
<evidence type="ECO:0000256" key="1">
    <source>
        <dbReference type="ARBA" id="ARBA00034120"/>
    </source>
</evidence>
<organism evidence="4">
    <name type="scientific">Microvirga ossetica</name>
    <dbReference type="NCBI Taxonomy" id="1882682"/>
    <lineage>
        <taxon>Bacteria</taxon>
        <taxon>Pseudomonadati</taxon>
        <taxon>Pseudomonadota</taxon>
        <taxon>Alphaproteobacteria</taxon>
        <taxon>Hyphomicrobiales</taxon>
        <taxon>Methylobacteriaceae</taxon>
        <taxon>Microvirga</taxon>
    </lineage>
</organism>
<dbReference type="InterPro" id="IPR043502">
    <property type="entry name" value="DNA/RNA_pol_sf"/>
</dbReference>
<dbReference type="InterPro" id="IPR000477">
    <property type="entry name" value="RT_dom"/>
</dbReference>
<dbReference type="InterPro" id="IPR030931">
    <property type="entry name" value="Group_II_RT_mat"/>
</dbReference>
<dbReference type="SUPFAM" id="SSF56672">
    <property type="entry name" value="DNA/RNA polymerases"/>
    <property type="match status" value="1"/>
</dbReference>